<evidence type="ECO:0000313" key="2">
    <source>
        <dbReference type="EMBL" id="MBB4013692.1"/>
    </source>
</evidence>
<dbReference type="EMBL" id="JACIET010000002">
    <property type="protein sequence ID" value="MBB4013692.1"/>
    <property type="molecule type" value="Genomic_DNA"/>
</dbReference>
<evidence type="ECO:0000259" key="1">
    <source>
        <dbReference type="Pfam" id="PF05368"/>
    </source>
</evidence>
<feature type="domain" description="NmrA-like" evidence="1">
    <location>
        <begin position="2"/>
        <end position="257"/>
    </location>
</feature>
<dbReference type="Gene3D" id="3.40.50.720">
    <property type="entry name" value="NAD(P)-binding Rossmann-like Domain"/>
    <property type="match status" value="1"/>
</dbReference>
<keyword evidence="3" id="KW-1185">Reference proteome</keyword>
<dbReference type="AlphaFoldDB" id="A0A840BPT7"/>
<dbReference type="CDD" id="cd05269">
    <property type="entry name" value="TMR_SDR_a"/>
    <property type="match status" value="1"/>
</dbReference>
<dbReference type="InterPro" id="IPR051604">
    <property type="entry name" value="Ergot_Alk_Oxidoreductase"/>
</dbReference>
<dbReference type="PANTHER" id="PTHR43162:SF1">
    <property type="entry name" value="PRESTALK A DIFFERENTIATION PROTEIN A"/>
    <property type="match status" value="1"/>
</dbReference>
<dbReference type="Pfam" id="PF05368">
    <property type="entry name" value="NmrA"/>
    <property type="match status" value="1"/>
</dbReference>
<name>A0A840BPT7_9RHOO</name>
<dbReference type="PANTHER" id="PTHR43162">
    <property type="match status" value="1"/>
</dbReference>
<dbReference type="Gene3D" id="3.90.25.10">
    <property type="entry name" value="UDP-galactose 4-epimerase, domain 1"/>
    <property type="match status" value="1"/>
</dbReference>
<accession>A0A840BPT7</accession>
<dbReference type="SUPFAM" id="SSF51735">
    <property type="entry name" value="NAD(P)-binding Rossmann-fold domains"/>
    <property type="match status" value="1"/>
</dbReference>
<sequence>MKPILVTGATGTTGAEVVRQLAARGVPVRALVRDPAKAGALAALPGVTLVQADLAKPETLAAALDGVERAYLVTSPDPAQVALHSAFFKAAKAAGVKHIVRHSGLGADVNSPISLGRWHGESERELEASGIAWTHLQPHLFMQFFHNHAASIRDQGVFYAPLADAAVSMVDVRDIAAAAVVALTEPGHEGQRYAITGPAAVSFAEAAATLSAALGKPVQYVAVTPDQAREAMLGGGMPEWLATDLANMFGFFATGQAAFVSPAVEHLTGKPGHSFADFVRDNLVAFR</sequence>
<protein>
    <submittedName>
        <fullName evidence="2">Uncharacterized protein YbjT (DUF2867 family)</fullName>
    </submittedName>
</protein>
<comment type="caution">
    <text evidence="2">The sequence shown here is derived from an EMBL/GenBank/DDBJ whole genome shotgun (WGS) entry which is preliminary data.</text>
</comment>
<dbReference type="InterPro" id="IPR036291">
    <property type="entry name" value="NAD(P)-bd_dom_sf"/>
</dbReference>
<gene>
    <name evidence="2" type="ORF">GGR36_003038</name>
</gene>
<evidence type="ECO:0000313" key="3">
    <source>
        <dbReference type="Proteomes" id="UP000561045"/>
    </source>
</evidence>
<organism evidence="2 3">
    <name type="scientific">Niveibacterium umoris</name>
    <dbReference type="NCBI Taxonomy" id="1193620"/>
    <lineage>
        <taxon>Bacteria</taxon>
        <taxon>Pseudomonadati</taxon>
        <taxon>Pseudomonadota</taxon>
        <taxon>Betaproteobacteria</taxon>
        <taxon>Rhodocyclales</taxon>
        <taxon>Rhodocyclaceae</taxon>
        <taxon>Niveibacterium</taxon>
    </lineage>
</organism>
<dbReference type="InterPro" id="IPR008030">
    <property type="entry name" value="NmrA-like"/>
</dbReference>
<proteinExistence type="predicted"/>
<reference evidence="2 3" key="1">
    <citation type="submission" date="2020-08" db="EMBL/GenBank/DDBJ databases">
        <title>Genomic Encyclopedia of Type Strains, Phase IV (KMG-IV): sequencing the most valuable type-strain genomes for metagenomic binning, comparative biology and taxonomic classification.</title>
        <authorList>
            <person name="Goeker M."/>
        </authorList>
    </citation>
    <scope>NUCLEOTIDE SEQUENCE [LARGE SCALE GENOMIC DNA]</scope>
    <source>
        <strain evidence="2 3">DSM 106739</strain>
    </source>
</reference>
<dbReference type="Proteomes" id="UP000561045">
    <property type="component" value="Unassembled WGS sequence"/>
</dbReference>
<dbReference type="RefSeq" id="WP_183635625.1">
    <property type="nucleotide sequence ID" value="NZ_BAABLE010000005.1"/>
</dbReference>